<reference evidence="4" key="1">
    <citation type="submission" date="2022-08" db="EMBL/GenBank/DDBJ databases">
        <title>Alicyclobacillus dauci DSM2870, complete genome.</title>
        <authorList>
            <person name="Wang Q."/>
            <person name="Cai R."/>
            <person name="Wang Z."/>
        </authorList>
    </citation>
    <scope>NUCLEOTIDE SEQUENCE</scope>
    <source>
        <strain evidence="4">DSM 28700</strain>
    </source>
</reference>
<keyword evidence="5" id="KW-1185">Reference proteome</keyword>
<feature type="compositionally biased region" description="Polar residues" evidence="2">
    <location>
        <begin position="458"/>
        <end position="468"/>
    </location>
</feature>
<evidence type="ECO:0000256" key="1">
    <source>
        <dbReference type="ARBA" id="ARBA00023125"/>
    </source>
</evidence>
<dbReference type="InterPro" id="IPR010095">
    <property type="entry name" value="Cas12f1-like_TNB"/>
</dbReference>
<dbReference type="Pfam" id="PF07282">
    <property type="entry name" value="Cas12f1-like_TNB"/>
    <property type="match status" value="1"/>
</dbReference>
<dbReference type="EMBL" id="CP104064">
    <property type="protein sequence ID" value="WAH39315.1"/>
    <property type="molecule type" value="Genomic_DNA"/>
</dbReference>
<evidence type="ECO:0000313" key="5">
    <source>
        <dbReference type="Proteomes" id="UP001164803"/>
    </source>
</evidence>
<name>A0ABY6Z8V4_9BACL</name>
<dbReference type="Proteomes" id="UP001164803">
    <property type="component" value="Chromosome"/>
</dbReference>
<dbReference type="NCBIfam" id="NF040570">
    <property type="entry name" value="guided_TnpB"/>
    <property type="match status" value="1"/>
</dbReference>
<feature type="region of interest" description="Disordered" evidence="2">
    <location>
        <begin position="442"/>
        <end position="475"/>
    </location>
</feature>
<proteinExistence type="predicted"/>
<protein>
    <submittedName>
        <fullName evidence="4">Transposase</fullName>
    </submittedName>
</protein>
<evidence type="ECO:0000313" key="4">
    <source>
        <dbReference type="EMBL" id="WAH39315.1"/>
    </source>
</evidence>
<organism evidence="4 5">
    <name type="scientific">Alicyclobacillus dauci</name>
    <dbReference type="NCBI Taxonomy" id="1475485"/>
    <lineage>
        <taxon>Bacteria</taxon>
        <taxon>Bacillati</taxon>
        <taxon>Bacillota</taxon>
        <taxon>Bacilli</taxon>
        <taxon>Bacillales</taxon>
        <taxon>Alicyclobacillaceae</taxon>
        <taxon>Alicyclobacillus</taxon>
    </lineage>
</organism>
<keyword evidence="1" id="KW-0238">DNA-binding</keyword>
<evidence type="ECO:0000259" key="3">
    <source>
        <dbReference type="Pfam" id="PF07282"/>
    </source>
</evidence>
<feature type="domain" description="Cas12f1-like TNB" evidence="3">
    <location>
        <begin position="350"/>
        <end position="410"/>
    </location>
</feature>
<accession>A0ABY6Z8V4</accession>
<evidence type="ECO:0000256" key="2">
    <source>
        <dbReference type="SAM" id="MobiDB-lite"/>
    </source>
</evidence>
<dbReference type="RefSeq" id="WP_268047002.1">
    <property type="nucleotide sequence ID" value="NZ_CP104064.1"/>
</dbReference>
<gene>
    <name evidence="4" type="ORF">NZD86_22235</name>
</gene>
<sequence length="498" mass="56760">MCEIPLRVTRWQARVLNARFEAARQMYNALLGEAMRRLRLMRQSRLYSTARVIDSTDKERLAERRGLFQSARTEYGFSEYSLSQYATKLRKSWLGDHLDAHVAQKLCKRAFGATEKVMFGRAKHVRFKGKRGLHSVEGKSNETGIRWRVDHVEWSGLNLPMVKGSGKDPVIAHGLLQRVKYVRLIRREIRGKDRFYAQLVCEGLAYQKPDQVVHSGTVGLDIGPSTIAVYSGHEALLEQFCQPIVEDQKYIRRLQRHLDRQRRANNPECFDERGRAIKGKHPRNKSRRQRATEIILREYKRRQAAYRKTLHGKLANRILSLGNDIRTEDVSYKAWQKMFGRSIGLRAPSSFIAILKRKAESAGGQVVEFNTRSTALSQVCLCGQKHKKPLKLRIHDCSCGITMQRDLFSAYLASFVESNRLQVITANDSWSGAEPLLRAAWKQATQNQPASGRAMPSSFGNNRSQSGSPEKEDRAVHEALDAVGITVESQREWIGTGL</sequence>